<dbReference type="Pfam" id="PF18793">
    <property type="entry name" value="nos_propeller_2"/>
    <property type="match status" value="1"/>
</dbReference>
<evidence type="ECO:0000313" key="4">
    <source>
        <dbReference type="EMBL" id="GEQ98861.1"/>
    </source>
</evidence>
<gene>
    <name evidence="4" type="ORF">JCM17844_24980</name>
</gene>
<dbReference type="InterPro" id="IPR051403">
    <property type="entry name" value="NosZ/Cyto_c_oxidase_sub2"/>
</dbReference>
<evidence type="ECO:0000313" key="5">
    <source>
        <dbReference type="Proteomes" id="UP000322084"/>
    </source>
</evidence>
<dbReference type="PANTHER" id="PTHR42838:SF2">
    <property type="entry name" value="NITROUS-OXIDE REDUCTASE"/>
    <property type="match status" value="1"/>
</dbReference>
<comment type="caution">
    <text evidence="4">The sequence shown here is derived from an EMBL/GenBank/DDBJ whole genome shotgun (WGS) entry which is preliminary data.</text>
</comment>
<dbReference type="AlphaFoldDB" id="A0A5A7MSE3"/>
<dbReference type="InterPro" id="IPR015943">
    <property type="entry name" value="WD40/YVTN_repeat-like_dom_sf"/>
</dbReference>
<dbReference type="Gene3D" id="2.130.10.10">
    <property type="entry name" value="YVTN repeat-like/Quinoprotein amine dehydrogenase"/>
    <property type="match status" value="1"/>
</dbReference>
<dbReference type="EMBL" id="BKCL01000010">
    <property type="protein sequence ID" value="GEQ98861.1"/>
    <property type="molecule type" value="Genomic_DNA"/>
</dbReference>
<dbReference type="GO" id="GO:0046872">
    <property type="term" value="F:metal ion binding"/>
    <property type="evidence" value="ECO:0007669"/>
    <property type="project" value="UniProtKB-KW"/>
</dbReference>
<evidence type="ECO:0000256" key="2">
    <source>
        <dbReference type="ARBA" id="ARBA00022723"/>
    </source>
</evidence>
<evidence type="ECO:0000256" key="1">
    <source>
        <dbReference type="ARBA" id="ARBA00004196"/>
    </source>
</evidence>
<dbReference type="Proteomes" id="UP000322084">
    <property type="component" value="Unassembled WGS sequence"/>
</dbReference>
<comment type="subcellular location">
    <subcellularLocation>
        <location evidence="1">Cell envelope</location>
    </subcellularLocation>
</comment>
<dbReference type="PANTHER" id="PTHR42838">
    <property type="entry name" value="CYTOCHROME C OXIDASE SUBUNIT II"/>
    <property type="match status" value="1"/>
</dbReference>
<keyword evidence="3" id="KW-0186">Copper</keyword>
<evidence type="ECO:0008006" key="6">
    <source>
        <dbReference type="Google" id="ProtNLM"/>
    </source>
</evidence>
<name>A0A5A7MSE3_9PROT</name>
<reference evidence="4 5" key="1">
    <citation type="submission" date="2019-09" db="EMBL/GenBank/DDBJ databases">
        <title>NBRP : Genome information of microbial organism related human and environment.</title>
        <authorList>
            <person name="Hattori M."/>
            <person name="Oshima K."/>
            <person name="Inaba H."/>
            <person name="Suda W."/>
            <person name="Sakamoto M."/>
            <person name="Iino T."/>
            <person name="Kitahara M."/>
            <person name="Oshida Y."/>
            <person name="Iida T."/>
            <person name="Kudo T."/>
            <person name="Itoh T."/>
            <person name="Ohkuma M."/>
        </authorList>
    </citation>
    <scope>NUCLEOTIDE SEQUENCE [LARGE SCALE GENOMIC DNA]</scope>
    <source>
        <strain evidence="4 5">Hi-2</strain>
    </source>
</reference>
<protein>
    <recommendedName>
        <fullName evidence="6">Nitrous-oxide reductase</fullName>
    </recommendedName>
</protein>
<organism evidence="4 5">
    <name type="scientific">Iodidimonas gelatinilytica</name>
    <dbReference type="NCBI Taxonomy" id="1236966"/>
    <lineage>
        <taxon>Bacteria</taxon>
        <taxon>Pseudomonadati</taxon>
        <taxon>Pseudomonadota</taxon>
        <taxon>Alphaproteobacteria</taxon>
        <taxon>Iodidimonadales</taxon>
        <taxon>Iodidimonadaceae</taxon>
        <taxon>Iodidimonas</taxon>
    </lineage>
</organism>
<dbReference type="InterPro" id="IPR011045">
    <property type="entry name" value="N2O_reductase_N"/>
</dbReference>
<accession>A0A5A7MSE3</accession>
<dbReference type="InterPro" id="IPR041142">
    <property type="entry name" value="NOS_propeller_2"/>
</dbReference>
<evidence type="ECO:0000256" key="3">
    <source>
        <dbReference type="ARBA" id="ARBA00023008"/>
    </source>
</evidence>
<proteinExistence type="predicted"/>
<keyword evidence="2" id="KW-0479">Metal-binding</keyword>
<dbReference type="SUPFAM" id="SSF50974">
    <property type="entry name" value="Nitrous oxide reductase, N-terminal domain"/>
    <property type="match status" value="1"/>
</dbReference>
<dbReference type="GO" id="GO:0030313">
    <property type="term" value="C:cell envelope"/>
    <property type="evidence" value="ECO:0007669"/>
    <property type="project" value="UniProtKB-SubCell"/>
</dbReference>
<sequence>MGPGDLDEYYVFFSSGQAGELRIVGLPSMRELMRIPVFNRCSATGWGSTNESRKILTEGLLPETRSFLDSRGGVYLNGDLHHPHMSFTEGTYDGRYVFMNDKANSRVARVRCDVMKCDKIIEIPNMEAVHGLRVQKYPKTGYVFANGEDRLPLPNDGTILDEPDKYHGIFTAIDGDSMEIAWQVMVDGNLDNVDADYQGKYCFSTCYNSEGGTNLAEMTSAEQDWVVIFNIARIEEAVKNGDFTRHHACR</sequence>